<feature type="compositionally biased region" description="Acidic residues" evidence="1">
    <location>
        <begin position="143"/>
        <end position="160"/>
    </location>
</feature>
<gene>
    <name evidence="2" type="ORF">AWW66_17520</name>
</gene>
<evidence type="ECO:0000256" key="1">
    <source>
        <dbReference type="SAM" id="MobiDB-lite"/>
    </source>
</evidence>
<protein>
    <submittedName>
        <fullName evidence="2">Uncharacterized protein</fullName>
    </submittedName>
</protein>
<proteinExistence type="predicted"/>
<feature type="region of interest" description="Disordered" evidence="1">
    <location>
        <begin position="51"/>
        <end position="173"/>
    </location>
</feature>
<dbReference type="Proteomes" id="UP000070620">
    <property type="component" value="Unassembled WGS sequence"/>
</dbReference>
<accession>A0A136PQC8</accession>
<feature type="region of interest" description="Disordered" evidence="1">
    <location>
        <begin position="1"/>
        <end position="21"/>
    </location>
</feature>
<reference evidence="2 3" key="1">
    <citation type="submission" date="2016-01" db="EMBL/GenBank/DDBJ databases">
        <title>Whole genome sequence and analysis of Micromonospora rosaria DSM 803, which can produce antibacterial substance rosamicin.</title>
        <authorList>
            <person name="Yang H."/>
            <person name="He X."/>
            <person name="Zhu D."/>
        </authorList>
    </citation>
    <scope>NUCLEOTIDE SEQUENCE [LARGE SCALE GENOMIC DNA]</scope>
    <source>
        <strain evidence="2 3">DSM 803</strain>
    </source>
</reference>
<sequence length="173" mass="17713">MAAAVAVGRASQHPGGLTRYGSQLLNAPQLRGLSALGGPLASAGKAAATAAAGSGIDSVSGRLRDGAEALRRRTSGGKPQVEQAADEEPEAEQPADEESQAGQAADERSSAGQSADEEPSAGRPAAGKPSSKKRSGGKRSAPDEEPELDEQPEAGDDEEPAERPVAQRRQRRR</sequence>
<dbReference type="EMBL" id="LRQV01000062">
    <property type="protein sequence ID" value="KXK60679.1"/>
    <property type="molecule type" value="Genomic_DNA"/>
</dbReference>
<dbReference type="AlphaFoldDB" id="A0A136PQC8"/>
<feature type="compositionally biased region" description="Basic and acidic residues" evidence="1">
    <location>
        <begin position="62"/>
        <end position="71"/>
    </location>
</feature>
<feature type="compositionally biased region" description="Acidic residues" evidence="1">
    <location>
        <begin position="84"/>
        <end position="99"/>
    </location>
</feature>
<name>A0A136PQC8_9ACTN</name>
<comment type="caution">
    <text evidence="2">The sequence shown here is derived from an EMBL/GenBank/DDBJ whole genome shotgun (WGS) entry which is preliminary data.</text>
</comment>
<evidence type="ECO:0000313" key="3">
    <source>
        <dbReference type="Proteomes" id="UP000070620"/>
    </source>
</evidence>
<organism evidence="2 3">
    <name type="scientific">Micromonospora rosaria</name>
    <dbReference type="NCBI Taxonomy" id="47874"/>
    <lineage>
        <taxon>Bacteria</taxon>
        <taxon>Bacillati</taxon>
        <taxon>Actinomycetota</taxon>
        <taxon>Actinomycetes</taxon>
        <taxon>Micromonosporales</taxon>
        <taxon>Micromonosporaceae</taxon>
        <taxon>Micromonospora</taxon>
    </lineage>
</organism>
<keyword evidence="3" id="KW-1185">Reference proteome</keyword>
<evidence type="ECO:0000313" key="2">
    <source>
        <dbReference type="EMBL" id="KXK60679.1"/>
    </source>
</evidence>